<protein>
    <submittedName>
        <fullName evidence="1">Uncharacterized protein</fullName>
    </submittedName>
</protein>
<evidence type="ECO:0000313" key="1">
    <source>
        <dbReference type="EMBL" id="KAI8006811.1"/>
    </source>
</evidence>
<evidence type="ECO:0000313" key="2">
    <source>
        <dbReference type="Proteomes" id="UP001060215"/>
    </source>
</evidence>
<sequence length="105" mass="11855">MESEELKLKKMDERERDGGYVAECMSYREALFWICIAYSLTRGCSTLTLWNCRDSNCREFVLKGQLGPIVRLAISVSNSVCPSHGNNLSENGGLEITLVLFMEIL</sequence>
<name>A0ACC0H1C0_9ERIC</name>
<comment type="caution">
    <text evidence="1">The sequence shown here is derived from an EMBL/GenBank/DDBJ whole genome shotgun (WGS) entry which is preliminary data.</text>
</comment>
<keyword evidence="2" id="KW-1185">Reference proteome</keyword>
<proteinExistence type="predicted"/>
<dbReference type="Proteomes" id="UP001060215">
    <property type="component" value="Chromosome 7"/>
</dbReference>
<accession>A0ACC0H1C0</accession>
<gene>
    <name evidence="1" type="ORF">LOK49_LG07G00261</name>
</gene>
<reference evidence="1 2" key="1">
    <citation type="journal article" date="2022" name="Plant J.">
        <title>Chromosome-level genome of Camellia lanceoleosa provides a valuable resource for understanding genome evolution and self-incompatibility.</title>
        <authorList>
            <person name="Gong W."/>
            <person name="Xiao S."/>
            <person name="Wang L."/>
            <person name="Liao Z."/>
            <person name="Chang Y."/>
            <person name="Mo W."/>
            <person name="Hu G."/>
            <person name="Li W."/>
            <person name="Zhao G."/>
            <person name="Zhu H."/>
            <person name="Hu X."/>
            <person name="Ji K."/>
            <person name="Xiang X."/>
            <person name="Song Q."/>
            <person name="Yuan D."/>
            <person name="Jin S."/>
            <person name="Zhang L."/>
        </authorList>
    </citation>
    <scope>NUCLEOTIDE SEQUENCE [LARGE SCALE GENOMIC DNA]</scope>
    <source>
        <strain evidence="1">SQ_2022a</strain>
    </source>
</reference>
<organism evidence="1 2">
    <name type="scientific">Camellia lanceoleosa</name>
    <dbReference type="NCBI Taxonomy" id="1840588"/>
    <lineage>
        <taxon>Eukaryota</taxon>
        <taxon>Viridiplantae</taxon>
        <taxon>Streptophyta</taxon>
        <taxon>Embryophyta</taxon>
        <taxon>Tracheophyta</taxon>
        <taxon>Spermatophyta</taxon>
        <taxon>Magnoliopsida</taxon>
        <taxon>eudicotyledons</taxon>
        <taxon>Gunneridae</taxon>
        <taxon>Pentapetalae</taxon>
        <taxon>asterids</taxon>
        <taxon>Ericales</taxon>
        <taxon>Theaceae</taxon>
        <taxon>Camellia</taxon>
    </lineage>
</organism>
<dbReference type="EMBL" id="CM045764">
    <property type="protein sequence ID" value="KAI8006811.1"/>
    <property type="molecule type" value="Genomic_DNA"/>
</dbReference>